<dbReference type="OrthoDB" id="5831910at2759"/>
<feature type="coiled-coil region" evidence="1">
    <location>
        <begin position="49"/>
        <end position="125"/>
    </location>
</feature>
<evidence type="ECO:0000256" key="1">
    <source>
        <dbReference type="SAM" id="Coils"/>
    </source>
</evidence>
<evidence type="ECO:0000313" key="3">
    <source>
        <dbReference type="Proteomes" id="UP000054047"/>
    </source>
</evidence>
<gene>
    <name evidence="2" type="ORF">ANCDUO_21654</name>
</gene>
<dbReference type="SUPFAM" id="SSF90257">
    <property type="entry name" value="Myosin rod fragments"/>
    <property type="match status" value="1"/>
</dbReference>
<organism evidence="2 3">
    <name type="scientific">Ancylostoma duodenale</name>
    <dbReference type="NCBI Taxonomy" id="51022"/>
    <lineage>
        <taxon>Eukaryota</taxon>
        <taxon>Metazoa</taxon>
        <taxon>Ecdysozoa</taxon>
        <taxon>Nematoda</taxon>
        <taxon>Chromadorea</taxon>
        <taxon>Rhabditida</taxon>
        <taxon>Rhabditina</taxon>
        <taxon>Rhabditomorpha</taxon>
        <taxon>Strongyloidea</taxon>
        <taxon>Ancylostomatidae</taxon>
        <taxon>Ancylostomatinae</taxon>
        <taxon>Ancylostoma</taxon>
    </lineage>
</organism>
<keyword evidence="3" id="KW-1185">Reference proteome</keyword>
<sequence length="148" mass="16700">MKETIEKELSGRRDSFDMTAIVAEVQALESARKERIKLSEELAANTEVLAALDADNEALQLKAEELQRKLSQLEAEKEKLIHQSEANTRQIEEQASHIADLEKEIEESGHELKELESQISTETQLQVCVKYSSQVVLQAIKCCNGSFR</sequence>
<evidence type="ECO:0000313" key="2">
    <source>
        <dbReference type="EMBL" id="KIH48278.1"/>
    </source>
</evidence>
<protein>
    <submittedName>
        <fullName evidence="2">Uncharacterized protein</fullName>
    </submittedName>
</protein>
<proteinExistence type="predicted"/>
<reference evidence="2 3" key="1">
    <citation type="submission" date="2013-12" db="EMBL/GenBank/DDBJ databases">
        <title>Draft genome of the parsitic nematode Ancylostoma duodenale.</title>
        <authorList>
            <person name="Mitreva M."/>
        </authorList>
    </citation>
    <scope>NUCLEOTIDE SEQUENCE [LARGE SCALE GENOMIC DNA]</scope>
    <source>
        <strain evidence="2 3">Zhejiang</strain>
    </source>
</reference>
<name>A0A0C2BWD2_9BILA</name>
<accession>A0A0C2BWD2</accession>
<dbReference type="Proteomes" id="UP000054047">
    <property type="component" value="Unassembled WGS sequence"/>
</dbReference>
<keyword evidence="1" id="KW-0175">Coiled coil</keyword>
<dbReference type="EMBL" id="KN760965">
    <property type="protein sequence ID" value="KIH48278.1"/>
    <property type="molecule type" value="Genomic_DNA"/>
</dbReference>
<dbReference type="AlphaFoldDB" id="A0A0C2BWD2"/>